<sequence>MKKNEKKLTHKKTVKIQKTVLWNLLILSSVPILMAVVPTLIGEVYMPFRYLPNANLALEVMSVILLNYGTVYGIMIFYLFKDYRKVVERMLLCVLEKCVVVPKTVVVAVSSSNIT</sequence>
<keyword evidence="1" id="KW-1133">Transmembrane helix</keyword>
<keyword evidence="1" id="KW-0812">Transmembrane</keyword>
<dbReference type="Pfam" id="PF10318">
    <property type="entry name" value="7TM_GPCR_Srh"/>
    <property type="match status" value="1"/>
</dbReference>
<evidence type="ECO:0000313" key="3">
    <source>
        <dbReference type="Proteomes" id="UP000298663"/>
    </source>
</evidence>
<keyword evidence="3" id="KW-1185">Reference proteome</keyword>
<gene>
    <name evidence="2" type="ORF">L596_026489</name>
</gene>
<dbReference type="EMBL" id="AZBU02000010">
    <property type="protein sequence ID" value="TKR62554.1"/>
    <property type="molecule type" value="Genomic_DNA"/>
</dbReference>
<evidence type="ECO:0008006" key="4">
    <source>
        <dbReference type="Google" id="ProtNLM"/>
    </source>
</evidence>
<evidence type="ECO:0000313" key="2">
    <source>
        <dbReference type="EMBL" id="TKR62554.1"/>
    </source>
</evidence>
<evidence type="ECO:0000256" key="1">
    <source>
        <dbReference type="SAM" id="Phobius"/>
    </source>
</evidence>
<reference evidence="2 3" key="2">
    <citation type="journal article" date="2019" name="G3 (Bethesda)">
        <title>Hybrid Assembly of the Genome of the Entomopathogenic Nematode Steinernema carpocapsae Identifies the X-Chromosome.</title>
        <authorList>
            <person name="Serra L."/>
            <person name="Macchietto M."/>
            <person name="Macias-Munoz A."/>
            <person name="McGill C.J."/>
            <person name="Rodriguez I.M."/>
            <person name="Rodriguez B."/>
            <person name="Murad R."/>
            <person name="Mortazavi A."/>
        </authorList>
    </citation>
    <scope>NUCLEOTIDE SEQUENCE [LARGE SCALE GENOMIC DNA]</scope>
    <source>
        <strain evidence="2 3">ALL</strain>
    </source>
</reference>
<reference evidence="2 3" key="1">
    <citation type="journal article" date="2015" name="Genome Biol.">
        <title>Comparative genomics of Steinernema reveals deeply conserved gene regulatory networks.</title>
        <authorList>
            <person name="Dillman A.R."/>
            <person name="Macchietto M."/>
            <person name="Porter C.F."/>
            <person name="Rogers A."/>
            <person name="Williams B."/>
            <person name="Antoshechkin I."/>
            <person name="Lee M.M."/>
            <person name="Goodwin Z."/>
            <person name="Lu X."/>
            <person name="Lewis E.E."/>
            <person name="Goodrich-Blair H."/>
            <person name="Stock S.P."/>
            <person name="Adams B.J."/>
            <person name="Sternberg P.W."/>
            <person name="Mortazavi A."/>
        </authorList>
    </citation>
    <scope>NUCLEOTIDE SEQUENCE [LARGE SCALE GENOMIC DNA]</scope>
    <source>
        <strain evidence="2 3">ALL</strain>
    </source>
</reference>
<dbReference type="Proteomes" id="UP000298663">
    <property type="component" value="Unassembled WGS sequence"/>
</dbReference>
<accession>A0A4U5M1J4</accession>
<name>A0A4U5M1J4_STECR</name>
<dbReference type="InterPro" id="IPR019422">
    <property type="entry name" value="7TM_GPCR_serpentine_rcpt_Srh"/>
</dbReference>
<feature type="transmembrane region" description="Helical" evidence="1">
    <location>
        <begin position="20"/>
        <end position="41"/>
    </location>
</feature>
<dbReference type="AlphaFoldDB" id="A0A4U5M1J4"/>
<keyword evidence="1" id="KW-0472">Membrane</keyword>
<proteinExistence type="predicted"/>
<protein>
    <recommendedName>
        <fullName evidence="4">G-protein coupled receptors family 1 profile domain-containing protein</fullName>
    </recommendedName>
</protein>
<organism evidence="2 3">
    <name type="scientific">Steinernema carpocapsae</name>
    <name type="common">Entomopathogenic nematode</name>
    <dbReference type="NCBI Taxonomy" id="34508"/>
    <lineage>
        <taxon>Eukaryota</taxon>
        <taxon>Metazoa</taxon>
        <taxon>Ecdysozoa</taxon>
        <taxon>Nematoda</taxon>
        <taxon>Chromadorea</taxon>
        <taxon>Rhabditida</taxon>
        <taxon>Tylenchina</taxon>
        <taxon>Panagrolaimomorpha</taxon>
        <taxon>Strongyloidoidea</taxon>
        <taxon>Steinernematidae</taxon>
        <taxon>Steinernema</taxon>
    </lineage>
</organism>
<feature type="transmembrane region" description="Helical" evidence="1">
    <location>
        <begin position="61"/>
        <end position="80"/>
    </location>
</feature>
<comment type="caution">
    <text evidence="2">The sequence shown here is derived from an EMBL/GenBank/DDBJ whole genome shotgun (WGS) entry which is preliminary data.</text>
</comment>